<evidence type="ECO:0000256" key="4">
    <source>
        <dbReference type="ARBA" id="ARBA00022481"/>
    </source>
</evidence>
<accession>A0A507ECN9</accession>
<sequence length="207" mass="22977">MTYQPHLASSSQSLGKARKKLVIVGDGAAGKTSLLVVQSGEPFPEEYVPTIFENYITKVKVKDHVYELSLWDTAGQEDYDRLRPLSYPETDVVLLAFAVVDRTGFSSIREKWHPETMHFLPHVPRLLVGCKADLRHDAACLASLSKKGETPVSIEEAMKLATEISGSTKVRYYETSAKTTEGVNELFVAAAKMVNRPRKKLASCSFL</sequence>
<dbReference type="GO" id="GO:0005525">
    <property type="term" value="F:GTP binding"/>
    <property type="evidence" value="ECO:0007669"/>
    <property type="project" value="UniProtKB-KW"/>
</dbReference>
<dbReference type="SMART" id="SM00173">
    <property type="entry name" value="RAS"/>
    <property type="match status" value="1"/>
</dbReference>
<dbReference type="SUPFAM" id="SSF52540">
    <property type="entry name" value="P-loop containing nucleoside triphosphate hydrolases"/>
    <property type="match status" value="1"/>
</dbReference>
<keyword evidence="4" id="KW-0488">Methylation</keyword>
<dbReference type="InterPro" id="IPR003578">
    <property type="entry name" value="Small_GTPase_Rho"/>
</dbReference>
<comment type="caution">
    <text evidence="10">The sequence shown here is derived from an EMBL/GenBank/DDBJ whole genome shotgun (WGS) entry which is preliminary data.</text>
</comment>
<dbReference type="PROSITE" id="PS51419">
    <property type="entry name" value="RAB"/>
    <property type="match status" value="1"/>
</dbReference>
<dbReference type="SMART" id="SM00174">
    <property type="entry name" value="RHO"/>
    <property type="match status" value="1"/>
</dbReference>
<dbReference type="CDD" id="cd00157">
    <property type="entry name" value="Rho"/>
    <property type="match status" value="1"/>
</dbReference>
<protein>
    <recommendedName>
        <fullName evidence="12">Small monomeric GTPase</fullName>
    </recommendedName>
</protein>
<dbReference type="PRINTS" id="PR00449">
    <property type="entry name" value="RASTRNSFRMNG"/>
</dbReference>
<evidence type="ECO:0000256" key="9">
    <source>
        <dbReference type="ARBA" id="ARBA00023289"/>
    </source>
</evidence>
<keyword evidence="9" id="KW-0636">Prenylation</keyword>
<evidence type="ECO:0000256" key="3">
    <source>
        <dbReference type="ARBA" id="ARBA00022475"/>
    </source>
</evidence>
<keyword evidence="11" id="KW-1185">Reference proteome</keyword>
<organism evidence="10 11">
    <name type="scientific">Powellomyces hirtus</name>
    <dbReference type="NCBI Taxonomy" id="109895"/>
    <lineage>
        <taxon>Eukaryota</taxon>
        <taxon>Fungi</taxon>
        <taxon>Fungi incertae sedis</taxon>
        <taxon>Chytridiomycota</taxon>
        <taxon>Chytridiomycota incertae sedis</taxon>
        <taxon>Chytridiomycetes</taxon>
        <taxon>Spizellomycetales</taxon>
        <taxon>Powellomycetaceae</taxon>
        <taxon>Powellomyces</taxon>
    </lineage>
</organism>
<dbReference type="PANTHER" id="PTHR24072">
    <property type="entry name" value="RHO FAMILY GTPASE"/>
    <property type="match status" value="1"/>
</dbReference>
<dbReference type="GO" id="GO:0003924">
    <property type="term" value="F:GTPase activity"/>
    <property type="evidence" value="ECO:0007669"/>
    <property type="project" value="InterPro"/>
</dbReference>
<dbReference type="STRING" id="109895.A0A507ECN9"/>
<dbReference type="GO" id="GO:0005886">
    <property type="term" value="C:plasma membrane"/>
    <property type="evidence" value="ECO:0007669"/>
    <property type="project" value="UniProtKB-SubCell"/>
</dbReference>
<reference evidence="10 11" key="1">
    <citation type="journal article" date="2019" name="Sci. Rep.">
        <title>Comparative genomics of chytrid fungi reveal insights into the obligate biotrophic and pathogenic lifestyle of Synchytrium endobioticum.</title>
        <authorList>
            <person name="van de Vossenberg B.T.L.H."/>
            <person name="Warris S."/>
            <person name="Nguyen H.D.T."/>
            <person name="van Gent-Pelzer M.P.E."/>
            <person name="Joly D.L."/>
            <person name="van de Geest H.C."/>
            <person name="Bonants P.J.M."/>
            <person name="Smith D.S."/>
            <person name="Levesque C.A."/>
            <person name="van der Lee T.A.J."/>
        </authorList>
    </citation>
    <scope>NUCLEOTIDE SEQUENCE [LARGE SCALE GENOMIC DNA]</scope>
    <source>
        <strain evidence="10 11">CBS 809.83</strain>
    </source>
</reference>
<evidence type="ECO:0008006" key="12">
    <source>
        <dbReference type="Google" id="ProtNLM"/>
    </source>
</evidence>
<dbReference type="Proteomes" id="UP000318582">
    <property type="component" value="Unassembled WGS sequence"/>
</dbReference>
<evidence type="ECO:0000256" key="1">
    <source>
        <dbReference type="ARBA" id="ARBA00004342"/>
    </source>
</evidence>
<dbReference type="GO" id="GO:0007264">
    <property type="term" value="P:small GTPase-mediated signal transduction"/>
    <property type="evidence" value="ECO:0007669"/>
    <property type="project" value="InterPro"/>
</dbReference>
<evidence type="ECO:0000256" key="6">
    <source>
        <dbReference type="ARBA" id="ARBA00023134"/>
    </source>
</evidence>
<dbReference type="NCBIfam" id="TIGR00231">
    <property type="entry name" value="small_GTP"/>
    <property type="match status" value="1"/>
</dbReference>
<evidence type="ECO:0000256" key="2">
    <source>
        <dbReference type="ARBA" id="ARBA00010142"/>
    </source>
</evidence>
<dbReference type="AlphaFoldDB" id="A0A507ECN9"/>
<evidence type="ECO:0000313" key="10">
    <source>
        <dbReference type="EMBL" id="TPX60820.1"/>
    </source>
</evidence>
<keyword evidence="5" id="KW-0547">Nucleotide-binding</keyword>
<dbReference type="InterPro" id="IPR001806">
    <property type="entry name" value="Small_GTPase"/>
</dbReference>
<keyword evidence="7" id="KW-0472">Membrane</keyword>
<dbReference type="InterPro" id="IPR005225">
    <property type="entry name" value="Small_GTP-bd"/>
</dbReference>
<dbReference type="Gene3D" id="3.40.50.300">
    <property type="entry name" value="P-loop containing nucleotide triphosphate hydrolases"/>
    <property type="match status" value="1"/>
</dbReference>
<dbReference type="FunFam" id="3.40.50.300:FF:000983">
    <property type="entry name" value="Rho family GTPase"/>
    <property type="match status" value="1"/>
</dbReference>
<comment type="subcellular location">
    <subcellularLocation>
        <location evidence="1">Cell membrane</location>
        <topology evidence="1">Lipid-anchor</topology>
        <orientation evidence="1">Cytoplasmic side</orientation>
    </subcellularLocation>
</comment>
<dbReference type="EMBL" id="QEAQ01000012">
    <property type="protein sequence ID" value="TPX60820.1"/>
    <property type="molecule type" value="Genomic_DNA"/>
</dbReference>
<gene>
    <name evidence="10" type="ORF">PhCBS80983_g01524</name>
</gene>
<dbReference type="InterPro" id="IPR027417">
    <property type="entry name" value="P-loop_NTPase"/>
</dbReference>
<evidence type="ECO:0000256" key="8">
    <source>
        <dbReference type="ARBA" id="ARBA00023288"/>
    </source>
</evidence>
<proteinExistence type="inferred from homology"/>
<evidence type="ECO:0000313" key="11">
    <source>
        <dbReference type="Proteomes" id="UP000318582"/>
    </source>
</evidence>
<comment type="similarity">
    <text evidence="2">Belongs to the small GTPase superfamily. Rho family.</text>
</comment>
<evidence type="ECO:0000256" key="5">
    <source>
        <dbReference type="ARBA" id="ARBA00022741"/>
    </source>
</evidence>
<evidence type="ECO:0000256" key="7">
    <source>
        <dbReference type="ARBA" id="ARBA00023136"/>
    </source>
</evidence>
<keyword evidence="3" id="KW-1003">Cell membrane</keyword>
<dbReference type="Pfam" id="PF00071">
    <property type="entry name" value="Ras"/>
    <property type="match status" value="1"/>
</dbReference>
<dbReference type="PROSITE" id="PS51421">
    <property type="entry name" value="RAS"/>
    <property type="match status" value="1"/>
</dbReference>
<dbReference type="PROSITE" id="PS51420">
    <property type="entry name" value="RHO"/>
    <property type="match status" value="1"/>
</dbReference>
<keyword evidence="6" id="KW-0342">GTP-binding</keyword>
<keyword evidence="8" id="KW-0449">Lipoprotein</keyword>
<dbReference type="SMART" id="SM00175">
    <property type="entry name" value="RAB"/>
    <property type="match status" value="1"/>
</dbReference>
<name>A0A507ECN9_9FUNG</name>